<dbReference type="RefSeq" id="WP_214364023.1">
    <property type="nucleotide sequence ID" value="NZ_JAEKFT010000052.1"/>
</dbReference>
<dbReference type="AlphaFoldDB" id="A0A944DJH8"/>
<dbReference type="Proteomes" id="UP000694660">
    <property type="component" value="Unassembled WGS sequence"/>
</dbReference>
<protein>
    <submittedName>
        <fullName evidence="2">Uncharacterized protein</fullName>
    </submittedName>
</protein>
<dbReference type="EMBL" id="JAEKFT010000052">
    <property type="protein sequence ID" value="MBT0964083.1"/>
    <property type="molecule type" value="Genomic_DNA"/>
</dbReference>
<gene>
    <name evidence="2" type="ORF">I8J34_23140</name>
</gene>
<organism evidence="2 3">
    <name type="scientific">Denitromonas iodatirespirans</name>
    <dbReference type="NCBI Taxonomy" id="2795389"/>
    <lineage>
        <taxon>Bacteria</taxon>
        <taxon>Pseudomonadati</taxon>
        <taxon>Pseudomonadota</taxon>
        <taxon>Betaproteobacteria</taxon>
        <taxon>Rhodocyclales</taxon>
        <taxon>Zoogloeaceae</taxon>
        <taxon>Denitromonas</taxon>
    </lineage>
</organism>
<keyword evidence="3" id="KW-1185">Reference proteome</keyword>
<evidence type="ECO:0000313" key="2">
    <source>
        <dbReference type="EMBL" id="MBT0964083.1"/>
    </source>
</evidence>
<evidence type="ECO:0000256" key="1">
    <source>
        <dbReference type="SAM" id="MobiDB-lite"/>
    </source>
</evidence>
<feature type="non-terminal residue" evidence="2">
    <location>
        <position position="1"/>
    </location>
</feature>
<name>A0A944DJH8_DENI1</name>
<evidence type="ECO:0000313" key="3">
    <source>
        <dbReference type="Proteomes" id="UP000694660"/>
    </source>
</evidence>
<comment type="caution">
    <text evidence="2">The sequence shown here is derived from an EMBL/GenBank/DDBJ whole genome shotgun (WGS) entry which is preliminary data.</text>
</comment>
<proteinExistence type="predicted"/>
<feature type="region of interest" description="Disordered" evidence="1">
    <location>
        <begin position="1"/>
        <end position="21"/>
    </location>
</feature>
<reference evidence="3" key="1">
    <citation type="journal article" date="2022" name="ISME J.">
        <title>Genetic and phylogenetic analysis of dissimilatory iodate-reducing bacteria identifies potential niches across the world's oceans.</title>
        <authorList>
            <person name="Reyes-Umana V."/>
            <person name="Henning Z."/>
            <person name="Lee K."/>
            <person name="Barnum T.P."/>
            <person name="Coates J.D."/>
        </authorList>
    </citation>
    <scope>NUCLEOTIDE SEQUENCE [LARGE SCALE GENOMIC DNA]</scope>
    <source>
        <strain evidence="3">IR12</strain>
    </source>
</reference>
<accession>A0A944DJH8</accession>
<sequence>TEMLSSWETASTEAPSGGNSRASALSLNFCPYRATSFSSHRPWVLDSIEATTILTQGEVQAGEVGEFGEHVGDFVVAAAAHVVGEFGEAAGGFGFEAGGVGVEARAARMQRSGIRGQWLIGHHPGFRPSACIRATP</sequence>